<protein>
    <submittedName>
        <fullName evidence="1">Sigma-70 family RNA polymerase sigma factor</fullName>
    </submittedName>
</protein>
<dbReference type="RefSeq" id="WP_264323693.1">
    <property type="nucleotide sequence ID" value="NZ_JADEXQ010000008.1"/>
</dbReference>
<proteinExistence type="predicted"/>
<dbReference type="Proteomes" id="UP000625316">
    <property type="component" value="Unassembled WGS sequence"/>
</dbReference>
<dbReference type="EMBL" id="JADEXQ010000008">
    <property type="protein sequence ID" value="MBE9028870.1"/>
    <property type="molecule type" value="Genomic_DNA"/>
</dbReference>
<sequence length="205" mass="23491">MPIPAFPEANHPIVKSLAQQSDQELLSLFQRYPETGQYFVALFCRYSPMLYPVVQRTAQSPVRADYLFALVWRHLFNELSGLDLTKLDNGLNFQAWLLNQTATQINQIDLPSLEDIHYDMKAASPPFWCYLDRSLDEMPPDMRLIVVMSQTFNWSETRIAAYLQAEGDSTSPASVKQRLEQGYALLEKHLPEDIRSIYLSGNSKA</sequence>
<dbReference type="Gene3D" id="1.10.10.10">
    <property type="entry name" value="Winged helix-like DNA-binding domain superfamily/Winged helix DNA-binding domain"/>
    <property type="match status" value="1"/>
</dbReference>
<evidence type="ECO:0000313" key="2">
    <source>
        <dbReference type="Proteomes" id="UP000625316"/>
    </source>
</evidence>
<name>A0A928VLU2_9CYAN</name>
<keyword evidence="2" id="KW-1185">Reference proteome</keyword>
<evidence type="ECO:0000313" key="1">
    <source>
        <dbReference type="EMBL" id="MBE9028870.1"/>
    </source>
</evidence>
<dbReference type="AlphaFoldDB" id="A0A928VLU2"/>
<comment type="caution">
    <text evidence="1">The sequence shown here is derived from an EMBL/GenBank/DDBJ whole genome shotgun (WGS) entry which is preliminary data.</text>
</comment>
<organism evidence="1 2">
    <name type="scientific">Romeriopsis navalis LEGE 11480</name>
    <dbReference type="NCBI Taxonomy" id="2777977"/>
    <lineage>
        <taxon>Bacteria</taxon>
        <taxon>Bacillati</taxon>
        <taxon>Cyanobacteriota</taxon>
        <taxon>Cyanophyceae</taxon>
        <taxon>Leptolyngbyales</taxon>
        <taxon>Leptolyngbyaceae</taxon>
        <taxon>Romeriopsis</taxon>
        <taxon>Romeriopsis navalis</taxon>
    </lineage>
</organism>
<dbReference type="InterPro" id="IPR036388">
    <property type="entry name" value="WH-like_DNA-bd_sf"/>
</dbReference>
<reference evidence="1" key="1">
    <citation type="submission" date="2020-10" db="EMBL/GenBank/DDBJ databases">
        <authorList>
            <person name="Castelo-Branco R."/>
            <person name="Eusebio N."/>
            <person name="Adriana R."/>
            <person name="Vieira A."/>
            <person name="Brugerolle De Fraissinette N."/>
            <person name="Rezende De Castro R."/>
            <person name="Schneider M.P."/>
            <person name="Vasconcelos V."/>
            <person name="Leao P.N."/>
        </authorList>
    </citation>
    <scope>NUCLEOTIDE SEQUENCE</scope>
    <source>
        <strain evidence="1">LEGE 11480</strain>
    </source>
</reference>
<gene>
    <name evidence="1" type="ORF">IQ266_03725</name>
</gene>
<accession>A0A928VLU2</accession>